<gene>
    <name evidence="2" type="ORF">KLDO_g3437</name>
</gene>
<dbReference type="EMBL" id="CCBQ010000043">
    <property type="protein sequence ID" value="CDO95190.1"/>
    <property type="molecule type" value="Genomic_DNA"/>
</dbReference>
<dbReference type="PANTHER" id="PTHR28229:SF1">
    <property type="entry name" value="TRANSLOCATION PROTEIN SEC66"/>
    <property type="match status" value="1"/>
</dbReference>
<keyword evidence="1" id="KW-1133">Transmembrane helix</keyword>
<keyword evidence="1" id="KW-0472">Membrane</keyword>
<dbReference type="OrthoDB" id="73168at2759"/>
<evidence type="ECO:0000256" key="1">
    <source>
        <dbReference type="SAM" id="Phobius"/>
    </source>
</evidence>
<feature type="transmembrane region" description="Helical" evidence="1">
    <location>
        <begin position="26"/>
        <end position="44"/>
    </location>
</feature>
<keyword evidence="3" id="KW-1185">Reference proteome</keyword>
<sequence>MSSNGTYSNNTFFEEQEKVEIKVVSVYTPLIYVSILVISLMIFASKYRKSQVKKLAELPSIFDEHDARTLYFSIAELAETEQLHPKVLKAALLNRGAEAVRRTIKLREVAVQIEILYKNGSVDDKYWQRYQNEMKLVDLELKSCIEEAERLQPEWPQTFVNLCREICFNQALQRRYDSILDRKNVFQKLYQLKLDDNGKLIH</sequence>
<name>A0A0A8LAJ5_9SACH</name>
<keyword evidence="1" id="KW-0812">Transmembrane</keyword>
<evidence type="ECO:0000313" key="3">
    <source>
        <dbReference type="Proteomes" id="UP000031516"/>
    </source>
</evidence>
<dbReference type="Pfam" id="PF09802">
    <property type="entry name" value="Sec66"/>
    <property type="match status" value="1"/>
</dbReference>
<proteinExistence type="predicted"/>
<accession>A0A0A8LAJ5</accession>
<reference evidence="2 3" key="1">
    <citation type="submission" date="2014-03" db="EMBL/GenBank/DDBJ databases">
        <title>The genome of Kluyveromyces dobzhanskii.</title>
        <authorList>
            <person name="Nystedt B."/>
            <person name="Astrom S."/>
        </authorList>
    </citation>
    <scope>NUCLEOTIDE SEQUENCE [LARGE SCALE GENOMIC DNA]</scope>
    <source>
        <strain evidence="2 3">CBS 2104</strain>
    </source>
</reference>
<dbReference type="AlphaFoldDB" id="A0A0A8LAJ5"/>
<dbReference type="GO" id="GO:0031207">
    <property type="term" value="C:Sec62/Sec63 complex"/>
    <property type="evidence" value="ECO:0007669"/>
    <property type="project" value="InterPro"/>
</dbReference>
<dbReference type="PANTHER" id="PTHR28229">
    <property type="entry name" value="TRANSLOCATION PROTEIN SEC66"/>
    <property type="match status" value="1"/>
</dbReference>
<organism evidence="2 3">
    <name type="scientific">Kluyveromyces dobzhanskii CBS 2104</name>
    <dbReference type="NCBI Taxonomy" id="1427455"/>
    <lineage>
        <taxon>Eukaryota</taxon>
        <taxon>Fungi</taxon>
        <taxon>Dikarya</taxon>
        <taxon>Ascomycota</taxon>
        <taxon>Saccharomycotina</taxon>
        <taxon>Saccharomycetes</taxon>
        <taxon>Saccharomycetales</taxon>
        <taxon>Saccharomycetaceae</taxon>
        <taxon>Kluyveromyces</taxon>
    </lineage>
</organism>
<dbReference type="Proteomes" id="UP000031516">
    <property type="component" value="Unassembled WGS sequence"/>
</dbReference>
<dbReference type="InterPro" id="IPR018624">
    <property type="entry name" value="Sec66"/>
</dbReference>
<comment type="caution">
    <text evidence="2">The sequence shown here is derived from an EMBL/GenBank/DDBJ whole genome shotgun (WGS) entry which is preliminary data.</text>
</comment>
<evidence type="ECO:0000313" key="2">
    <source>
        <dbReference type="EMBL" id="CDO95190.1"/>
    </source>
</evidence>
<protein>
    <submittedName>
        <fullName evidence="2">WGS project CCBQ000000000 data, contig 00006</fullName>
    </submittedName>
</protein>
<dbReference type="GO" id="GO:0031204">
    <property type="term" value="P:post-translational protein targeting to membrane, translocation"/>
    <property type="evidence" value="ECO:0007669"/>
    <property type="project" value="InterPro"/>
</dbReference>